<dbReference type="Gene3D" id="3.40.50.720">
    <property type="entry name" value="NAD(P)-binding Rossmann-like Domain"/>
    <property type="match status" value="1"/>
</dbReference>
<reference evidence="2" key="1">
    <citation type="submission" date="2020-07" db="EMBL/GenBank/DDBJ databases">
        <title>Multicomponent nature underlies the extraordinary mechanical properties of spider dragline silk.</title>
        <authorList>
            <person name="Kono N."/>
            <person name="Nakamura H."/>
            <person name="Mori M."/>
            <person name="Yoshida Y."/>
            <person name="Ohtoshi R."/>
            <person name="Malay A.D."/>
            <person name="Moran D.A.P."/>
            <person name="Tomita M."/>
            <person name="Numata K."/>
            <person name="Arakawa K."/>
        </authorList>
    </citation>
    <scope>NUCLEOTIDE SEQUENCE</scope>
</reference>
<dbReference type="SUPFAM" id="SSF63748">
    <property type="entry name" value="Tudor/PWWP/MBT"/>
    <property type="match status" value="1"/>
</dbReference>
<proteinExistence type="predicted"/>
<protein>
    <submittedName>
        <fullName evidence="2">Putative oxidoreductase GLYR1 homolog</fullName>
    </submittedName>
</protein>
<dbReference type="InterPro" id="IPR051265">
    <property type="entry name" value="HIBADH-related_NP60_sf"/>
</dbReference>
<dbReference type="EMBL" id="BMAO01031349">
    <property type="protein sequence ID" value="GFQ74407.1"/>
    <property type="molecule type" value="Genomic_DNA"/>
</dbReference>
<accession>A0A8X6F9Z3</accession>
<dbReference type="Proteomes" id="UP000887116">
    <property type="component" value="Unassembled WGS sequence"/>
</dbReference>
<dbReference type="OrthoDB" id="6493824at2759"/>
<organism evidence="2 3">
    <name type="scientific">Trichonephila clavata</name>
    <name type="common">Joro spider</name>
    <name type="synonym">Nephila clavata</name>
    <dbReference type="NCBI Taxonomy" id="2740835"/>
    <lineage>
        <taxon>Eukaryota</taxon>
        <taxon>Metazoa</taxon>
        <taxon>Ecdysozoa</taxon>
        <taxon>Arthropoda</taxon>
        <taxon>Chelicerata</taxon>
        <taxon>Arachnida</taxon>
        <taxon>Araneae</taxon>
        <taxon>Araneomorphae</taxon>
        <taxon>Entelegynae</taxon>
        <taxon>Araneoidea</taxon>
        <taxon>Nephilidae</taxon>
        <taxon>Trichonephila</taxon>
    </lineage>
</organism>
<dbReference type="Pfam" id="PF00855">
    <property type="entry name" value="PWWP"/>
    <property type="match status" value="1"/>
</dbReference>
<dbReference type="PROSITE" id="PS50812">
    <property type="entry name" value="PWWP"/>
    <property type="match status" value="1"/>
</dbReference>
<dbReference type="SMART" id="SM00293">
    <property type="entry name" value="PWWP"/>
    <property type="match status" value="1"/>
</dbReference>
<evidence type="ECO:0000313" key="3">
    <source>
        <dbReference type="Proteomes" id="UP000887116"/>
    </source>
</evidence>
<comment type="caution">
    <text evidence="2">The sequence shown here is derived from an EMBL/GenBank/DDBJ whole genome shotgun (WGS) entry which is preliminary data.</text>
</comment>
<dbReference type="InterPro" id="IPR006115">
    <property type="entry name" value="6PGDH_NADP-bd"/>
</dbReference>
<dbReference type="AlphaFoldDB" id="A0A8X6F9Z3"/>
<dbReference type="GO" id="GO:0050661">
    <property type="term" value="F:NADP binding"/>
    <property type="evidence" value="ECO:0007669"/>
    <property type="project" value="InterPro"/>
</dbReference>
<dbReference type="SUPFAM" id="SSF51735">
    <property type="entry name" value="NAD(P)-binding Rossmann-fold domains"/>
    <property type="match status" value="1"/>
</dbReference>
<evidence type="ECO:0000313" key="2">
    <source>
        <dbReference type="EMBL" id="GFQ74407.1"/>
    </source>
</evidence>
<dbReference type="PANTHER" id="PTHR43580">
    <property type="entry name" value="OXIDOREDUCTASE GLYR1-RELATED"/>
    <property type="match status" value="1"/>
</dbReference>
<dbReference type="Gene3D" id="2.30.30.140">
    <property type="match status" value="1"/>
</dbReference>
<feature type="domain" description="PWWP" evidence="1">
    <location>
        <begin position="43"/>
        <end position="114"/>
    </location>
</feature>
<gene>
    <name evidence="2" type="primary">AGAP009949</name>
    <name evidence="2" type="ORF">TNCT_202691</name>
</gene>
<dbReference type="PANTHER" id="PTHR43580:SF2">
    <property type="entry name" value="CYTOKINE-LIKE NUCLEAR FACTOR N-PAC"/>
    <property type="match status" value="1"/>
</dbReference>
<keyword evidence="3" id="KW-1185">Reference proteome</keyword>
<sequence>MARKPCSLLKEYICPVEATDIRKLVSETKDNYLKMQSQNDFKIGDLVWAKMKNDPFWPAKIASPPTVKGKDYTVKEIQKKKSSMPRKAQHYVWFFGREKYAWILDKNIVPHSEEMLNEVTTKKCRSYSKAIDEIIEASGSIVLNRKHVKKPKNMQKPSQRSDDCSARFFSIPSLQFSVRKPIDVESADVSTAVKEKYRKMKIGFLGLGMMGKRIVKNLLEAGHNVSVWNRTPEKCKESVDAGAHQLLSPADVVSNCDIIFCHVSGPEAVKAIVFGNEGILDGLEKCEVGTKGYVELTSIDVHTSQEIASAITNKGAEYLSAPISGSLSLAEEGLLEVRVAGDVEFFNTCAVYFSAMCSKALYVGFDVGEVTRLNLITKMMKGATTCAALGKSTH</sequence>
<dbReference type="InterPro" id="IPR000313">
    <property type="entry name" value="PWWP_dom"/>
</dbReference>
<evidence type="ECO:0000259" key="1">
    <source>
        <dbReference type="PROSITE" id="PS50812"/>
    </source>
</evidence>
<dbReference type="InterPro" id="IPR036291">
    <property type="entry name" value="NAD(P)-bd_dom_sf"/>
</dbReference>
<name>A0A8X6F9Z3_TRICU</name>
<dbReference type="Pfam" id="PF03446">
    <property type="entry name" value="NAD_binding_2"/>
    <property type="match status" value="1"/>
</dbReference>